<reference evidence="1 2" key="1">
    <citation type="submission" date="2020-09" db="EMBL/GenBank/DDBJ databases">
        <title>De no assembly of potato wild relative species, Solanum commersonii.</title>
        <authorList>
            <person name="Cho K."/>
        </authorList>
    </citation>
    <scope>NUCLEOTIDE SEQUENCE [LARGE SCALE GENOMIC DNA]</scope>
    <source>
        <strain evidence="1">LZ3.2</strain>
        <tissue evidence="1">Leaf</tissue>
    </source>
</reference>
<dbReference type="AlphaFoldDB" id="A0A9J5YKB7"/>
<protein>
    <submittedName>
        <fullName evidence="1">Uncharacterized protein</fullName>
    </submittedName>
</protein>
<gene>
    <name evidence="1" type="ORF">H5410_030982</name>
</gene>
<organism evidence="1 2">
    <name type="scientific">Solanum commersonii</name>
    <name type="common">Commerson's wild potato</name>
    <name type="synonym">Commerson's nightshade</name>
    <dbReference type="NCBI Taxonomy" id="4109"/>
    <lineage>
        <taxon>Eukaryota</taxon>
        <taxon>Viridiplantae</taxon>
        <taxon>Streptophyta</taxon>
        <taxon>Embryophyta</taxon>
        <taxon>Tracheophyta</taxon>
        <taxon>Spermatophyta</taxon>
        <taxon>Magnoliopsida</taxon>
        <taxon>eudicotyledons</taxon>
        <taxon>Gunneridae</taxon>
        <taxon>Pentapetalae</taxon>
        <taxon>asterids</taxon>
        <taxon>lamiids</taxon>
        <taxon>Solanales</taxon>
        <taxon>Solanaceae</taxon>
        <taxon>Solanoideae</taxon>
        <taxon>Solaneae</taxon>
        <taxon>Solanum</taxon>
    </lineage>
</organism>
<proteinExistence type="predicted"/>
<comment type="caution">
    <text evidence="1">The sequence shown here is derived from an EMBL/GenBank/DDBJ whole genome shotgun (WGS) entry which is preliminary data.</text>
</comment>
<name>A0A9J5YKB7_SOLCO</name>
<keyword evidence="2" id="KW-1185">Reference proteome</keyword>
<accession>A0A9J5YKB7</accession>
<evidence type="ECO:0000313" key="1">
    <source>
        <dbReference type="EMBL" id="KAG5599612.1"/>
    </source>
</evidence>
<evidence type="ECO:0000313" key="2">
    <source>
        <dbReference type="Proteomes" id="UP000824120"/>
    </source>
</evidence>
<dbReference type="Proteomes" id="UP000824120">
    <property type="component" value="Chromosome 6"/>
</dbReference>
<dbReference type="EMBL" id="JACXVP010000006">
    <property type="protein sequence ID" value="KAG5599612.1"/>
    <property type="molecule type" value="Genomic_DNA"/>
</dbReference>
<sequence length="67" mass="7763">MGQGIIVDSSIRHIARKISIQDENKKEMINNYLDEVRRNLLLNINQYEKLDTSMRSETSNDVADDIP</sequence>